<sequence>MEELNIEMSRINLNKVTRLQRLIFESFEIIQHCCNTVVVNCGPLVVADMFQQILPTAFYLSTGYWPLYDSMNDRIPCICEFINVECIHDHSITPCFNSFQDVPEYILFRDRNNQIQMVNVILTIMEEVKSQIIVIRYQVKHIYGYKQYRNEVTIEHVFYSAFRCSMRPVRQVEDFFLFFELHPCSMPLYGSYFRDLQNFKLSQPPKYYIVSRCYCPEEVLYIDQMVTGTINFDDDYNIELSNLTYNKVDVNKQLKCILATLEQTTECSSWKPVQIKKY</sequence>
<reference evidence="1" key="1">
    <citation type="submission" date="2022-01" db="EMBL/GenBank/DDBJ databases">
        <authorList>
            <person name="King R."/>
        </authorList>
    </citation>
    <scope>NUCLEOTIDE SEQUENCE</scope>
</reference>
<proteinExistence type="predicted"/>
<dbReference type="Proteomes" id="UP001153709">
    <property type="component" value="Chromosome 1"/>
</dbReference>
<accession>A0A9N9SQ29</accession>
<protein>
    <submittedName>
        <fullName evidence="1">Uncharacterized protein</fullName>
    </submittedName>
</protein>
<dbReference type="OrthoDB" id="6767252at2759"/>
<name>A0A9N9SQ29_DIABA</name>
<gene>
    <name evidence="1" type="ORF">DIABBA_LOCUS1136</name>
</gene>
<evidence type="ECO:0000313" key="1">
    <source>
        <dbReference type="EMBL" id="CAG9827099.1"/>
    </source>
</evidence>
<dbReference type="EMBL" id="OU898276">
    <property type="protein sequence ID" value="CAG9827099.1"/>
    <property type="molecule type" value="Genomic_DNA"/>
</dbReference>
<dbReference type="AlphaFoldDB" id="A0A9N9SQ29"/>
<keyword evidence="2" id="KW-1185">Reference proteome</keyword>
<organism evidence="1 2">
    <name type="scientific">Diabrotica balteata</name>
    <name type="common">Banded cucumber beetle</name>
    <dbReference type="NCBI Taxonomy" id="107213"/>
    <lineage>
        <taxon>Eukaryota</taxon>
        <taxon>Metazoa</taxon>
        <taxon>Ecdysozoa</taxon>
        <taxon>Arthropoda</taxon>
        <taxon>Hexapoda</taxon>
        <taxon>Insecta</taxon>
        <taxon>Pterygota</taxon>
        <taxon>Neoptera</taxon>
        <taxon>Endopterygota</taxon>
        <taxon>Coleoptera</taxon>
        <taxon>Polyphaga</taxon>
        <taxon>Cucujiformia</taxon>
        <taxon>Chrysomeloidea</taxon>
        <taxon>Chrysomelidae</taxon>
        <taxon>Galerucinae</taxon>
        <taxon>Diabroticina</taxon>
        <taxon>Diabroticites</taxon>
        <taxon>Diabrotica</taxon>
    </lineage>
</organism>
<evidence type="ECO:0000313" key="2">
    <source>
        <dbReference type="Proteomes" id="UP001153709"/>
    </source>
</evidence>